<sequence>MTKFLPTSTRGILRPSQRAPPLPRTDITTAIAKCISSITKALNDEERERKREGLTAKPIWRPHNARPDKVTSGDPADRACAPLAVEVEWMNTGLVFRRHCLIIRRVDVYRRKVAVQYPVEGKVPARFRLQQPNPRLIVMESSIRPAFQFRFTDFA</sequence>
<feature type="compositionally biased region" description="Polar residues" evidence="1">
    <location>
        <begin position="1"/>
        <end position="10"/>
    </location>
</feature>
<feature type="compositionally biased region" description="Basic and acidic residues" evidence="1">
    <location>
        <begin position="65"/>
        <end position="75"/>
    </location>
</feature>
<feature type="compositionally biased region" description="Basic and acidic residues" evidence="1">
    <location>
        <begin position="45"/>
        <end position="54"/>
    </location>
</feature>
<evidence type="ECO:0000313" key="2">
    <source>
        <dbReference type="EMBL" id="KAJ5486043.1"/>
    </source>
</evidence>
<proteinExistence type="predicted"/>
<dbReference type="AlphaFoldDB" id="A0A9X0BVA0"/>
<feature type="region of interest" description="Disordered" evidence="1">
    <location>
        <begin position="1"/>
        <end position="23"/>
    </location>
</feature>
<dbReference type="Proteomes" id="UP001147760">
    <property type="component" value="Unassembled WGS sequence"/>
</dbReference>
<name>A0A9X0BVA0_9EURO</name>
<feature type="region of interest" description="Disordered" evidence="1">
    <location>
        <begin position="45"/>
        <end position="75"/>
    </location>
</feature>
<organism evidence="2 3">
    <name type="scientific">Penicillium desertorum</name>
    <dbReference type="NCBI Taxonomy" id="1303715"/>
    <lineage>
        <taxon>Eukaryota</taxon>
        <taxon>Fungi</taxon>
        <taxon>Dikarya</taxon>
        <taxon>Ascomycota</taxon>
        <taxon>Pezizomycotina</taxon>
        <taxon>Eurotiomycetes</taxon>
        <taxon>Eurotiomycetidae</taxon>
        <taxon>Eurotiales</taxon>
        <taxon>Aspergillaceae</taxon>
        <taxon>Penicillium</taxon>
    </lineage>
</organism>
<keyword evidence="3" id="KW-1185">Reference proteome</keyword>
<comment type="caution">
    <text evidence="2">The sequence shown here is derived from an EMBL/GenBank/DDBJ whole genome shotgun (WGS) entry which is preliminary data.</text>
</comment>
<dbReference type="EMBL" id="JAPWDO010000001">
    <property type="protein sequence ID" value="KAJ5486043.1"/>
    <property type="molecule type" value="Genomic_DNA"/>
</dbReference>
<accession>A0A9X0BVA0</accession>
<gene>
    <name evidence="2" type="ORF">N7530_000343</name>
</gene>
<reference evidence="2" key="1">
    <citation type="submission" date="2022-12" db="EMBL/GenBank/DDBJ databases">
        <authorList>
            <person name="Petersen C."/>
        </authorList>
    </citation>
    <scope>NUCLEOTIDE SEQUENCE</scope>
    <source>
        <strain evidence="2">IBT 17660</strain>
    </source>
</reference>
<evidence type="ECO:0000313" key="3">
    <source>
        <dbReference type="Proteomes" id="UP001147760"/>
    </source>
</evidence>
<evidence type="ECO:0000256" key="1">
    <source>
        <dbReference type="SAM" id="MobiDB-lite"/>
    </source>
</evidence>
<reference evidence="2" key="2">
    <citation type="journal article" date="2023" name="IMA Fungus">
        <title>Comparative genomic study of the Penicillium genus elucidates a diverse pangenome and 15 lateral gene transfer events.</title>
        <authorList>
            <person name="Petersen C."/>
            <person name="Sorensen T."/>
            <person name="Nielsen M.R."/>
            <person name="Sondergaard T.E."/>
            <person name="Sorensen J.L."/>
            <person name="Fitzpatrick D.A."/>
            <person name="Frisvad J.C."/>
            <person name="Nielsen K.L."/>
        </authorList>
    </citation>
    <scope>NUCLEOTIDE SEQUENCE</scope>
    <source>
        <strain evidence="2">IBT 17660</strain>
    </source>
</reference>
<protein>
    <submittedName>
        <fullName evidence="2">Uncharacterized protein</fullName>
    </submittedName>
</protein>